<gene>
    <name evidence="1" type="ORF">VMCG_09983</name>
</gene>
<accession>A0A423VIS8</accession>
<evidence type="ECO:0000313" key="1">
    <source>
        <dbReference type="EMBL" id="ROV90912.1"/>
    </source>
</evidence>
<dbReference type="AlphaFoldDB" id="A0A423VIS8"/>
<evidence type="ECO:0000313" key="2">
    <source>
        <dbReference type="Proteomes" id="UP000283895"/>
    </source>
</evidence>
<organism evidence="1 2">
    <name type="scientific">Cytospora schulzeri</name>
    <dbReference type="NCBI Taxonomy" id="448051"/>
    <lineage>
        <taxon>Eukaryota</taxon>
        <taxon>Fungi</taxon>
        <taxon>Dikarya</taxon>
        <taxon>Ascomycota</taxon>
        <taxon>Pezizomycotina</taxon>
        <taxon>Sordariomycetes</taxon>
        <taxon>Sordariomycetidae</taxon>
        <taxon>Diaporthales</taxon>
        <taxon>Cytosporaceae</taxon>
        <taxon>Cytospora</taxon>
    </lineage>
</organism>
<comment type="caution">
    <text evidence="1">The sequence shown here is derived from an EMBL/GenBank/DDBJ whole genome shotgun (WGS) entry which is preliminary data.</text>
</comment>
<dbReference type="EMBL" id="LKEA01000059">
    <property type="protein sequence ID" value="ROV90912.1"/>
    <property type="molecule type" value="Genomic_DNA"/>
</dbReference>
<sequence length="132" mass="14551">MSEVAAMLSEVDTMSEVAAMLSEVDTMSEVAAMLSEVDTVVFKRVQIIEAVVCGKACCVEDNKSLEKRRFKTFKMARCLGGKPVRKSRSDQPEMKEGMTNQALLVQLDEDGSQKARARILPIFLAEGMTSLK</sequence>
<reference evidence="1 2" key="1">
    <citation type="submission" date="2015-09" db="EMBL/GenBank/DDBJ databases">
        <title>Host preference determinants of Valsa canker pathogens revealed by comparative genomics.</title>
        <authorList>
            <person name="Yin Z."/>
            <person name="Huang L."/>
        </authorList>
    </citation>
    <scope>NUCLEOTIDE SEQUENCE [LARGE SCALE GENOMIC DNA]</scope>
    <source>
        <strain evidence="1 2">03-1</strain>
    </source>
</reference>
<keyword evidence="2" id="KW-1185">Reference proteome</keyword>
<dbReference type="Proteomes" id="UP000283895">
    <property type="component" value="Unassembled WGS sequence"/>
</dbReference>
<name>A0A423VIS8_9PEZI</name>
<proteinExistence type="predicted"/>
<protein>
    <submittedName>
        <fullName evidence="1">Uncharacterized protein</fullName>
    </submittedName>
</protein>